<protein>
    <submittedName>
        <fullName evidence="2">CoA-binding protein</fullName>
    </submittedName>
</protein>
<evidence type="ECO:0000313" key="2">
    <source>
        <dbReference type="EMBL" id="PRD50873.1"/>
    </source>
</evidence>
<dbReference type="Gene3D" id="3.40.50.720">
    <property type="entry name" value="NAD(P)-binding Rossmann-like Domain"/>
    <property type="match status" value="1"/>
</dbReference>
<reference evidence="2 3" key="1">
    <citation type="submission" date="2018-02" db="EMBL/GenBank/DDBJ databases">
        <title>The draft genome of Phyllobacterium myrsinacearum DSM5892.</title>
        <authorList>
            <person name="Li L."/>
            <person name="Liu L."/>
            <person name="Zhang X."/>
            <person name="Wang T."/>
        </authorList>
    </citation>
    <scope>NUCLEOTIDE SEQUENCE [LARGE SCALE GENOMIC DNA]</scope>
    <source>
        <strain evidence="2 3">DSM 5892</strain>
    </source>
</reference>
<evidence type="ECO:0000313" key="3">
    <source>
        <dbReference type="Proteomes" id="UP000238563"/>
    </source>
</evidence>
<organism evidence="2 3">
    <name type="scientific">Phyllobacterium myrsinacearum</name>
    <dbReference type="NCBI Taxonomy" id="28101"/>
    <lineage>
        <taxon>Bacteria</taxon>
        <taxon>Pseudomonadati</taxon>
        <taxon>Pseudomonadota</taxon>
        <taxon>Alphaproteobacteria</taxon>
        <taxon>Hyphomicrobiales</taxon>
        <taxon>Phyllobacteriaceae</taxon>
        <taxon>Phyllobacterium</taxon>
    </lineage>
</organism>
<dbReference type="SUPFAM" id="SSF51735">
    <property type="entry name" value="NAD(P)-binding Rossmann-fold domains"/>
    <property type="match status" value="1"/>
</dbReference>
<name>A0A2S9JDA5_9HYPH</name>
<dbReference type="Pfam" id="PF13380">
    <property type="entry name" value="CoA_binding_2"/>
    <property type="match status" value="1"/>
</dbReference>
<sequence length="174" mass="19210">MDHDHYPDDYISGILSSVKTIAMVGASANEVRPSFFVMKYLIDKGYRVIPVNPGQAGKDILGQKVFARLADIPEAIDMVDVFRASEAVPAIVDEVLALKPLPKVIWTQLTVRHDEAARKAEAAGIQVVMNRCPKIEYARLCGEIGWSGVNSRILSAKKPQMRQGFQSFGLRSPK</sequence>
<feature type="domain" description="CoA-binding" evidence="1">
    <location>
        <begin position="15"/>
        <end position="111"/>
    </location>
</feature>
<dbReference type="Proteomes" id="UP000238563">
    <property type="component" value="Unassembled WGS sequence"/>
</dbReference>
<dbReference type="RefSeq" id="WP_105735521.1">
    <property type="nucleotide sequence ID" value="NZ_PVBT01000006.1"/>
</dbReference>
<dbReference type="AlphaFoldDB" id="A0A2S9JDA5"/>
<accession>A0A2S9JDA5</accession>
<dbReference type="EMBL" id="PVBT01000006">
    <property type="protein sequence ID" value="PRD50873.1"/>
    <property type="molecule type" value="Genomic_DNA"/>
</dbReference>
<keyword evidence="3" id="KW-1185">Reference proteome</keyword>
<dbReference type="SMART" id="SM00881">
    <property type="entry name" value="CoA_binding"/>
    <property type="match status" value="1"/>
</dbReference>
<dbReference type="OrthoDB" id="9804695at2"/>
<dbReference type="InterPro" id="IPR003781">
    <property type="entry name" value="CoA-bd"/>
</dbReference>
<dbReference type="PANTHER" id="PTHR33303:SF2">
    <property type="entry name" value="COA-BINDING DOMAIN-CONTAINING PROTEIN"/>
    <property type="match status" value="1"/>
</dbReference>
<evidence type="ECO:0000259" key="1">
    <source>
        <dbReference type="SMART" id="SM00881"/>
    </source>
</evidence>
<dbReference type="InterPro" id="IPR036291">
    <property type="entry name" value="NAD(P)-bd_dom_sf"/>
</dbReference>
<dbReference type="PANTHER" id="PTHR33303">
    <property type="entry name" value="CYTOPLASMIC PROTEIN-RELATED"/>
    <property type="match status" value="1"/>
</dbReference>
<proteinExistence type="predicted"/>
<comment type="caution">
    <text evidence="2">The sequence shown here is derived from an EMBL/GenBank/DDBJ whole genome shotgun (WGS) entry which is preliminary data.</text>
</comment>
<gene>
    <name evidence="2" type="ORF">C5750_18635</name>
</gene>